<reference evidence="2 3" key="1">
    <citation type="journal article" date="2024" name="bioRxiv">
        <title>A reference genome for Trichogramma kaykai: A tiny desert-dwelling parasitoid wasp with competing sex-ratio distorters.</title>
        <authorList>
            <person name="Culotta J."/>
            <person name="Lindsey A.R."/>
        </authorList>
    </citation>
    <scope>NUCLEOTIDE SEQUENCE [LARGE SCALE GENOMIC DNA]</scope>
    <source>
        <strain evidence="2 3">KSX58</strain>
    </source>
</reference>
<gene>
    <name evidence="2" type="ORF">TKK_017110</name>
</gene>
<sequence length="152" mass="17209">MPNIENCKDSNEPVGTPFEIQDEEARSVFLTAAESERRAWIEEKYPGFISFMSRQHSNRGGANDDYPSDELNDARSDARLPDTYNDEEPSVTVDELAKLLREAELTTQRPTSVMSNTCVNIVPRRSNNDILGDIDKYDPEGRPGSRLRNVPF</sequence>
<feature type="compositionally biased region" description="Basic and acidic residues" evidence="1">
    <location>
        <begin position="133"/>
        <end position="143"/>
    </location>
</feature>
<protein>
    <submittedName>
        <fullName evidence="2">Uncharacterized protein</fullName>
    </submittedName>
</protein>
<dbReference type="AlphaFoldDB" id="A0ABD2W4L1"/>
<name>A0ABD2W4L1_9HYME</name>
<dbReference type="Proteomes" id="UP001627154">
    <property type="component" value="Unassembled WGS sequence"/>
</dbReference>
<accession>A0ABD2W4L1</accession>
<feature type="compositionally biased region" description="Basic and acidic residues" evidence="1">
    <location>
        <begin position="1"/>
        <end position="11"/>
    </location>
</feature>
<feature type="region of interest" description="Disordered" evidence="1">
    <location>
        <begin position="129"/>
        <end position="152"/>
    </location>
</feature>
<evidence type="ECO:0000256" key="1">
    <source>
        <dbReference type="SAM" id="MobiDB-lite"/>
    </source>
</evidence>
<proteinExistence type="predicted"/>
<feature type="region of interest" description="Disordered" evidence="1">
    <location>
        <begin position="53"/>
        <end position="90"/>
    </location>
</feature>
<evidence type="ECO:0000313" key="2">
    <source>
        <dbReference type="EMBL" id="KAL3388042.1"/>
    </source>
</evidence>
<keyword evidence="3" id="KW-1185">Reference proteome</keyword>
<organism evidence="2 3">
    <name type="scientific">Trichogramma kaykai</name>
    <dbReference type="NCBI Taxonomy" id="54128"/>
    <lineage>
        <taxon>Eukaryota</taxon>
        <taxon>Metazoa</taxon>
        <taxon>Ecdysozoa</taxon>
        <taxon>Arthropoda</taxon>
        <taxon>Hexapoda</taxon>
        <taxon>Insecta</taxon>
        <taxon>Pterygota</taxon>
        <taxon>Neoptera</taxon>
        <taxon>Endopterygota</taxon>
        <taxon>Hymenoptera</taxon>
        <taxon>Apocrita</taxon>
        <taxon>Proctotrupomorpha</taxon>
        <taxon>Chalcidoidea</taxon>
        <taxon>Trichogrammatidae</taxon>
        <taxon>Trichogramma</taxon>
    </lineage>
</organism>
<comment type="caution">
    <text evidence="2">The sequence shown here is derived from an EMBL/GenBank/DDBJ whole genome shotgun (WGS) entry which is preliminary data.</text>
</comment>
<feature type="region of interest" description="Disordered" evidence="1">
    <location>
        <begin position="1"/>
        <end position="20"/>
    </location>
</feature>
<evidence type="ECO:0000313" key="3">
    <source>
        <dbReference type="Proteomes" id="UP001627154"/>
    </source>
</evidence>
<dbReference type="EMBL" id="JBJJXI010000136">
    <property type="protein sequence ID" value="KAL3388042.1"/>
    <property type="molecule type" value="Genomic_DNA"/>
</dbReference>